<dbReference type="Gene3D" id="3.60.10.10">
    <property type="entry name" value="Endonuclease/exonuclease/phosphatase"/>
    <property type="match status" value="1"/>
</dbReference>
<dbReference type="SUPFAM" id="SSF56219">
    <property type="entry name" value="DNase I-like"/>
    <property type="match status" value="1"/>
</dbReference>
<dbReference type="AlphaFoldDB" id="A0A4R8F8G0"/>
<gene>
    <name evidence="2" type="ORF">EV657_13518</name>
</gene>
<dbReference type="GO" id="GO:0003824">
    <property type="term" value="F:catalytic activity"/>
    <property type="evidence" value="ECO:0007669"/>
    <property type="project" value="InterPro"/>
</dbReference>
<evidence type="ECO:0000313" key="2">
    <source>
        <dbReference type="EMBL" id="TDX21880.1"/>
    </source>
</evidence>
<proteinExistence type="predicted"/>
<name>A0A4R8F8G0_9RHOB</name>
<reference evidence="2 3" key="1">
    <citation type="submission" date="2019-03" db="EMBL/GenBank/DDBJ databases">
        <title>Genomic Encyclopedia of Type Strains, Phase IV (KMG-IV): sequencing the most valuable type-strain genomes for metagenomic binning, comparative biology and taxonomic classification.</title>
        <authorList>
            <person name="Goeker M."/>
        </authorList>
    </citation>
    <scope>NUCLEOTIDE SEQUENCE [LARGE SCALE GENOMIC DNA]</scope>
    <source>
        <strain evidence="2 3">JA181</strain>
    </source>
</reference>
<organism evidence="2 3">
    <name type="scientific">Rhodovulum visakhapatnamense</name>
    <dbReference type="NCBI Taxonomy" id="364297"/>
    <lineage>
        <taxon>Bacteria</taxon>
        <taxon>Pseudomonadati</taxon>
        <taxon>Pseudomonadota</taxon>
        <taxon>Alphaproteobacteria</taxon>
        <taxon>Rhodobacterales</taxon>
        <taxon>Paracoccaceae</taxon>
        <taxon>Rhodovulum</taxon>
    </lineage>
</organism>
<accession>A0A4R8F8G0</accession>
<feature type="domain" description="Endonuclease/exonuclease/phosphatase" evidence="1">
    <location>
        <begin position="6"/>
        <end position="191"/>
    </location>
</feature>
<comment type="caution">
    <text evidence="2">The sequence shown here is derived from an EMBL/GenBank/DDBJ whole genome shotgun (WGS) entry which is preliminary data.</text>
</comment>
<sequence length="193" mass="21270">MLFFNAFAGDETRAERIVSAAMAKDPDVIVFAESRAVGPALAQLKDRYEVLPGCSPESCEVLVAVKRKPVRFWTLQLNPVFEARYAFAELETPSGKRVALAASQSVKPWFTGGAEAEREKIAAQYRWITGPVVAVGDFNAPPWSRPMRLLLHKTGMRGLRRPVATWPAGLGRFGLPIDQILVRGGARVVHAER</sequence>
<evidence type="ECO:0000313" key="3">
    <source>
        <dbReference type="Proteomes" id="UP000295484"/>
    </source>
</evidence>
<dbReference type="EMBL" id="SOEB01000035">
    <property type="protein sequence ID" value="TDX21880.1"/>
    <property type="molecule type" value="Genomic_DNA"/>
</dbReference>
<dbReference type="Proteomes" id="UP000295484">
    <property type="component" value="Unassembled WGS sequence"/>
</dbReference>
<dbReference type="InterPro" id="IPR036691">
    <property type="entry name" value="Endo/exonu/phosph_ase_sf"/>
</dbReference>
<dbReference type="Pfam" id="PF03372">
    <property type="entry name" value="Exo_endo_phos"/>
    <property type="match status" value="1"/>
</dbReference>
<dbReference type="RefSeq" id="WP_134079504.1">
    <property type="nucleotide sequence ID" value="NZ_SOEB01000035.1"/>
</dbReference>
<dbReference type="InterPro" id="IPR005135">
    <property type="entry name" value="Endo/exonuclease/phosphatase"/>
</dbReference>
<protein>
    <recommendedName>
        <fullName evidence="1">Endonuclease/exonuclease/phosphatase domain-containing protein</fullName>
    </recommendedName>
</protein>
<evidence type="ECO:0000259" key="1">
    <source>
        <dbReference type="Pfam" id="PF03372"/>
    </source>
</evidence>